<comment type="caution">
    <text evidence="2">The sequence shown here is derived from an EMBL/GenBank/DDBJ whole genome shotgun (WGS) entry which is preliminary data.</text>
</comment>
<dbReference type="Proteomes" id="UP000677228">
    <property type="component" value="Unassembled WGS sequence"/>
</dbReference>
<dbReference type="Pfam" id="PF22311">
    <property type="entry name" value="DUF6970"/>
    <property type="match status" value="1"/>
</dbReference>
<dbReference type="AlphaFoldDB" id="A0A8S2FTU9"/>
<organism evidence="2 4">
    <name type="scientific">Didymodactylos carnosus</name>
    <dbReference type="NCBI Taxonomy" id="1234261"/>
    <lineage>
        <taxon>Eukaryota</taxon>
        <taxon>Metazoa</taxon>
        <taxon>Spiralia</taxon>
        <taxon>Gnathifera</taxon>
        <taxon>Rotifera</taxon>
        <taxon>Eurotatoria</taxon>
        <taxon>Bdelloidea</taxon>
        <taxon>Philodinida</taxon>
        <taxon>Philodinidae</taxon>
        <taxon>Didymodactylos</taxon>
    </lineage>
</organism>
<dbReference type="EMBL" id="CAJNOK010041342">
    <property type="protein sequence ID" value="CAF1557262.1"/>
    <property type="molecule type" value="Genomic_DNA"/>
</dbReference>
<evidence type="ECO:0000313" key="4">
    <source>
        <dbReference type="Proteomes" id="UP000677228"/>
    </source>
</evidence>
<accession>A0A8S2FTU9</accession>
<feature type="non-terminal residue" evidence="2">
    <location>
        <position position="1"/>
    </location>
</feature>
<feature type="domain" description="DUF6970" evidence="1">
    <location>
        <begin position="18"/>
        <end position="95"/>
    </location>
</feature>
<reference evidence="2" key="1">
    <citation type="submission" date="2021-02" db="EMBL/GenBank/DDBJ databases">
        <authorList>
            <person name="Nowell W R."/>
        </authorList>
    </citation>
    <scope>NUCLEOTIDE SEQUENCE</scope>
</reference>
<sequence>SRCTKHGTIPPCISEKIQHIKNQSVTNPPTTIKQYHYLGNKVYYISSPCCDQYNDLYDSHCNVICAPDGGLTGHGDGKCPDFYNKSTNPKVIFKDDRENT</sequence>
<gene>
    <name evidence="2" type="ORF">OVA965_LOCUS39616</name>
    <name evidence="3" type="ORF">TMI583_LOCUS40946</name>
</gene>
<evidence type="ECO:0000313" key="2">
    <source>
        <dbReference type="EMBL" id="CAF1557262.1"/>
    </source>
</evidence>
<proteinExistence type="predicted"/>
<protein>
    <recommendedName>
        <fullName evidence="1">DUF6970 domain-containing protein</fullName>
    </recommendedName>
</protein>
<dbReference type="EMBL" id="CAJOBA010063896">
    <property type="protein sequence ID" value="CAF4348390.1"/>
    <property type="molecule type" value="Genomic_DNA"/>
</dbReference>
<dbReference type="InterPro" id="IPR054243">
    <property type="entry name" value="DUF6970"/>
</dbReference>
<dbReference type="Proteomes" id="UP000682733">
    <property type="component" value="Unassembled WGS sequence"/>
</dbReference>
<evidence type="ECO:0000313" key="3">
    <source>
        <dbReference type="EMBL" id="CAF4348390.1"/>
    </source>
</evidence>
<evidence type="ECO:0000259" key="1">
    <source>
        <dbReference type="Pfam" id="PF22311"/>
    </source>
</evidence>
<name>A0A8S2FTU9_9BILA</name>